<evidence type="ECO:0000313" key="6">
    <source>
        <dbReference type="Proteomes" id="UP000046392"/>
    </source>
</evidence>
<comment type="subcellular location">
    <subcellularLocation>
        <location evidence="1">Membrane</location>
        <topology evidence="1">Multi-pass membrane protein</topology>
    </subcellularLocation>
</comment>
<dbReference type="AlphaFoldDB" id="A0A0N5B474"/>
<protein>
    <submittedName>
        <fullName evidence="7">Neur_chan_LBD domain-containing protein</fullName>
    </submittedName>
</protein>
<dbReference type="Proteomes" id="UP000046392">
    <property type="component" value="Unplaced"/>
</dbReference>
<name>A0A0N5B474_STREA</name>
<feature type="signal peptide" evidence="4">
    <location>
        <begin position="1"/>
        <end position="23"/>
    </location>
</feature>
<organism evidence="6 7">
    <name type="scientific">Strongyloides papillosus</name>
    <name type="common">Intestinal threadworm</name>
    <dbReference type="NCBI Taxonomy" id="174720"/>
    <lineage>
        <taxon>Eukaryota</taxon>
        <taxon>Metazoa</taxon>
        <taxon>Ecdysozoa</taxon>
        <taxon>Nematoda</taxon>
        <taxon>Chromadorea</taxon>
        <taxon>Rhabditida</taxon>
        <taxon>Tylenchina</taxon>
        <taxon>Panagrolaimomorpha</taxon>
        <taxon>Strongyloidoidea</taxon>
        <taxon>Strongyloididae</taxon>
        <taxon>Strongyloides</taxon>
    </lineage>
</organism>
<dbReference type="Gene3D" id="2.70.170.10">
    <property type="entry name" value="Neurotransmitter-gated ion-channel ligand-binding domain"/>
    <property type="match status" value="1"/>
</dbReference>
<dbReference type="Pfam" id="PF02931">
    <property type="entry name" value="Neur_chan_LBD"/>
    <property type="match status" value="1"/>
</dbReference>
<dbReference type="PANTHER" id="PTHR18945">
    <property type="entry name" value="NEUROTRANSMITTER GATED ION CHANNEL"/>
    <property type="match status" value="1"/>
</dbReference>
<feature type="chain" id="PRO_5005893859" evidence="4">
    <location>
        <begin position="24"/>
        <end position="490"/>
    </location>
</feature>
<dbReference type="CDD" id="cd18989">
    <property type="entry name" value="LGIC_ECD_cation"/>
    <property type="match status" value="1"/>
</dbReference>
<sequence>MRILYYFITFFVVFFYIPEDVEPESVSVSELQEGNKVIEPGQESQTSDIEIINYVNTTYGEDSSNLHKVIFQNYSRKIIPVRNISSHLDVYVYLYINHLTVNQNEQTMTIHGQLYSTWTDEFAVWNPVDFNNIRQTYARYWDIWTPDFRVANSAGGIYSYFDINKRTHATLVYVGANKTKVEITPTFSIKIGCIFDFSSYPFDEQSCSIRLFLLDPMSRLRIKVYYDLNPTIHLSWGTKDNKTVISEWEFVSVTNNITYHINGNHSLTPPKDPGQFDFSWTLYSCYIKVRRFSGYFLPTCVLPFVTCWLLNTSTFLIHERQVSICIALVNLIIQSIFINDTIYQIPVTTGSKPMYTYCISTLMITSAITLFIHLLINVQRKIQKDDNSHEFQSIIPNVIDESITKYFMCSSLQKSPKPPKHVSSLARGMPEMESISSEETSSSTNSSSVIEMYDEPEKTENQGCFLLKIRYILALLHFSILVALILLIYF</sequence>
<dbReference type="STRING" id="174720.A0A0N5B474"/>
<evidence type="ECO:0000259" key="5">
    <source>
        <dbReference type="Pfam" id="PF02931"/>
    </source>
</evidence>
<dbReference type="InterPro" id="IPR018000">
    <property type="entry name" value="Neurotransmitter_ion_chnl_CS"/>
</dbReference>
<dbReference type="GO" id="GO:0016020">
    <property type="term" value="C:membrane"/>
    <property type="evidence" value="ECO:0007669"/>
    <property type="project" value="UniProtKB-SubCell"/>
</dbReference>
<evidence type="ECO:0000256" key="2">
    <source>
        <dbReference type="ARBA" id="ARBA00023136"/>
    </source>
</evidence>
<evidence type="ECO:0000256" key="4">
    <source>
        <dbReference type="SAM" id="SignalP"/>
    </source>
</evidence>
<keyword evidence="4" id="KW-0732">Signal</keyword>
<feature type="transmembrane region" description="Helical" evidence="3">
    <location>
        <begin position="471"/>
        <end position="489"/>
    </location>
</feature>
<accession>A0A0N5B474</accession>
<keyword evidence="2 3" id="KW-0472">Membrane</keyword>
<dbReference type="InterPro" id="IPR006202">
    <property type="entry name" value="Neur_chan_lig-bd"/>
</dbReference>
<dbReference type="PROSITE" id="PS00236">
    <property type="entry name" value="NEUROTR_ION_CHANNEL"/>
    <property type="match status" value="1"/>
</dbReference>
<feature type="transmembrane region" description="Helical" evidence="3">
    <location>
        <begin position="292"/>
        <end position="310"/>
    </location>
</feature>
<proteinExistence type="predicted"/>
<evidence type="ECO:0000256" key="3">
    <source>
        <dbReference type="SAM" id="Phobius"/>
    </source>
</evidence>
<keyword evidence="3" id="KW-0812">Transmembrane</keyword>
<feature type="transmembrane region" description="Helical" evidence="3">
    <location>
        <begin position="354"/>
        <end position="376"/>
    </location>
</feature>
<feature type="domain" description="Neurotransmitter-gated ion-channel ligand-binding" evidence="5">
    <location>
        <begin position="65"/>
        <end position="211"/>
    </location>
</feature>
<feature type="transmembrane region" description="Helical" evidence="3">
    <location>
        <begin position="322"/>
        <end position="342"/>
    </location>
</feature>
<evidence type="ECO:0000313" key="7">
    <source>
        <dbReference type="WBParaSite" id="SPAL_0000087600.1"/>
    </source>
</evidence>
<dbReference type="SUPFAM" id="SSF63712">
    <property type="entry name" value="Nicotinic receptor ligand binding domain-like"/>
    <property type="match status" value="1"/>
</dbReference>
<dbReference type="WBParaSite" id="SPAL_0000087600.1">
    <property type="protein sequence ID" value="SPAL_0000087600.1"/>
    <property type="gene ID" value="SPAL_0000087600"/>
</dbReference>
<keyword evidence="6" id="KW-1185">Reference proteome</keyword>
<keyword evidence="3" id="KW-1133">Transmembrane helix</keyword>
<dbReference type="InterPro" id="IPR006201">
    <property type="entry name" value="Neur_channel"/>
</dbReference>
<dbReference type="GO" id="GO:0005230">
    <property type="term" value="F:extracellular ligand-gated monoatomic ion channel activity"/>
    <property type="evidence" value="ECO:0007669"/>
    <property type="project" value="InterPro"/>
</dbReference>
<reference evidence="7" key="1">
    <citation type="submission" date="2017-02" db="UniProtKB">
        <authorList>
            <consortium name="WormBaseParasite"/>
        </authorList>
    </citation>
    <scope>IDENTIFICATION</scope>
</reference>
<evidence type="ECO:0000256" key="1">
    <source>
        <dbReference type="ARBA" id="ARBA00004141"/>
    </source>
</evidence>
<dbReference type="InterPro" id="IPR036734">
    <property type="entry name" value="Neur_chan_lig-bd_sf"/>
</dbReference>
<dbReference type="GO" id="GO:0004888">
    <property type="term" value="F:transmembrane signaling receptor activity"/>
    <property type="evidence" value="ECO:0007669"/>
    <property type="project" value="InterPro"/>
</dbReference>